<keyword evidence="2" id="KW-0690">Ribosome biogenesis</keyword>
<evidence type="ECO:0000256" key="7">
    <source>
        <dbReference type="ARBA" id="ARBA00055575"/>
    </source>
</evidence>
<feature type="region of interest" description="Disordered" evidence="11">
    <location>
        <begin position="1420"/>
        <end position="1443"/>
    </location>
</feature>
<dbReference type="SMART" id="SM00386">
    <property type="entry name" value="HAT"/>
    <property type="match status" value="5"/>
</dbReference>
<feature type="domain" description="S1 motif" evidence="12">
    <location>
        <begin position="150"/>
        <end position="252"/>
    </location>
</feature>
<keyword evidence="5" id="KW-0677">Repeat</keyword>
<dbReference type="GO" id="GO:0006364">
    <property type="term" value="P:rRNA processing"/>
    <property type="evidence" value="ECO:0007669"/>
    <property type="project" value="UniProtKB-KW"/>
</dbReference>
<dbReference type="Gene3D" id="1.25.40.10">
    <property type="entry name" value="Tetratricopeptide repeat domain"/>
    <property type="match status" value="2"/>
</dbReference>
<dbReference type="PANTHER" id="PTHR23270">
    <property type="entry name" value="PROGRAMMED CELL DEATH PROTEIN 11 PRE-RRNA PROCESSING PROTEIN RRP5"/>
    <property type="match status" value="1"/>
</dbReference>
<dbReference type="VEuPathDB" id="FungiDB:CLCR_05339"/>
<evidence type="ECO:0000256" key="9">
    <source>
        <dbReference type="ARBA" id="ARBA00076674"/>
    </source>
</evidence>
<keyword evidence="14" id="KW-1185">Reference proteome</keyword>
<dbReference type="CDD" id="cd05706">
    <property type="entry name" value="S1_Rrp5_repeat_sc10"/>
    <property type="match status" value="1"/>
</dbReference>
<evidence type="ECO:0000259" key="12">
    <source>
        <dbReference type="PROSITE" id="PS50126"/>
    </source>
</evidence>
<dbReference type="InterPro" id="IPR011990">
    <property type="entry name" value="TPR-like_helical_dom_sf"/>
</dbReference>
<feature type="domain" description="S1 motif" evidence="12">
    <location>
        <begin position="1036"/>
        <end position="1107"/>
    </location>
</feature>
<dbReference type="FunFam" id="2.40.50.140:FF:000279">
    <property type="entry name" value="rRNA biogenesis protein rrp5"/>
    <property type="match status" value="1"/>
</dbReference>
<dbReference type="CDD" id="cd05698">
    <property type="entry name" value="S1_Rrp5_repeat_hs6_sc5"/>
    <property type="match status" value="1"/>
</dbReference>
<evidence type="ECO:0000313" key="13">
    <source>
        <dbReference type="EMBL" id="OCT45108.1"/>
    </source>
</evidence>
<dbReference type="Proteomes" id="UP000094526">
    <property type="component" value="Unassembled WGS sequence"/>
</dbReference>
<dbReference type="InterPro" id="IPR003107">
    <property type="entry name" value="HAT"/>
</dbReference>
<feature type="compositionally biased region" description="Basic and acidic residues" evidence="11">
    <location>
        <begin position="104"/>
        <end position="114"/>
    </location>
</feature>
<dbReference type="FunFam" id="2.40.50.140:FF:000159">
    <property type="entry name" value="rRNA biogenesis protein rrp5"/>
    <property type="match status" value="1"/>
</dbReference>
<accession>A0A1C1C9H2</accession>
<feature type="domain" description="S1 motif" evidence="12">
    <location>
        <begin position="451"/>
        <end position="525"/>
    </location>
</feature>
<dbReference type="InterPro" id="IPR012340">
    <property type="entry name" value="NA-bd_OB-fold"/>
</dbReference>
<evidence type="ECO:0000256" key="5">
    <source>
        <dbReference type="ARBA" id="ARBA00022737"/>
    </source>
</evidence>
<feature type="region of interest" description="Disordered" evidence="11">
    <location>
        <begin position="1489"/>
        <end position="1536"/>
    </location>
</feature>
<proteinExistence type="predicted"/>
<evidence type="ECO:0000256" key="2">
    <source>
        <dbReference type="ARBA" id="ARBA00022517"/>
    </source>
</evidence>
<reference evidence="14" key="1">
    <citation type="submission" date="2015-07" db="EMBL/GenBank/DDBJ databases">
        <authorList>
            <person name="Teixeira M.M."/>
            <person name="Souza R.C."/>
            <person name="Almeida L.G."/>
            <person name="Vicente V.A."/>
            <person name="de Hoog S."/>
            <person name="Bocca A.L."/>
            <person name="de Almeida S.R."/>
            <person name="Vasconcelos A.T."/>
            <person name="Felipe M.S."/>
        </authorList>
    </citation>
    <scope>NUCLEOTIDE SEQUENCE [LARGE SCALE GENOMIC DNA]</scope>
    <source>
        <strain evidence="14">KSF</strain>
    </source>
</reference>
<dbReference type="FunFam" id="2.40.50.140:FF:000196">
    <property type="entry name" value="rRNA biogenesis protein RRP5"/>
    <property type="match status" value="1"/>
</dbReference>
<evidence type="ECO:0000256" key="8">
    <source>
        <dbReference type="ARBA" id="ARBA00073619"/>
    </source>
</evidence>
<name>A0A1C1C9H2_9EURO</name>
<dbReference type="CDD" id="cd05707">
    <property type="entry name" value="S1_Rrp5_repeat_sc11"/>
    <property type="match status" value="1"/>
</dbReference>
<feature type="domain" description="S1 motif" evidence="12">
    <location>
        <begin position="268"/>
        <end position="337"/>
    </location>
</feature>
<dbReference type="InterPro" id="IPR003029">
    <property type="entry name" value="S1_domain"/>
</dbReference>
<evidence type="ECO:0000256" key="4">
    <source>
        <dbReference type="ARBA" id="ARBA00022553"/>
    </source>
</evidence>
<dbReference type="FunFam" id="2.40.50.140:FF:000103">
    <property type="entry name" value="protein RRP5 homolog"/>
    <property type="match status" value="2"/>
</dbReference>
<dbReference type="GO" id="GO:0003723">
    <property type="term" value="F:RNA binding"/>
    <property type="evidence" value="ECO:0007669"/>
    <property type="project" value="TreeGrafter"/>
</dbReference>
<dbReference type="SUPFAM" id="SSF50249">
    <property type="entry name" value="Nucleic acid-binding proteins"/>
    <property type="match status" value="11"/>
</dbReference>
<dbReference type="eggNOG" id="KOG1070">
    <property type="taxonomic scope" value="Eukaryota"/>
</dbReference>
<dbReference type="PROSITE" id="PS50126">
    <property type="entry name" value="S1"/>
    <property type="match status" value="11"/>
</dbReference>
<dbReference type="Pfam" id="PF24685">
    <property type="entry name" value="OB_RRP5_4th"/>
    <property type="match status" value="1"/>
</dbReference>
<feature type="compositionally biased region" description="Basic and acidic residues" evidence="11">
    <location>
        <begin position="65"/>
        <end position="86"/>
    </location>
</feature>
<feature type="repeat" description="TPR" evidence="10">
    <location>
        <begin position="1627"/>
        <end position="1660"/>
    </location>
</feature>
<comment type="function">
    <text evidence="7">Involved in the biogenesis of rRNA. Required for the formation of 18S and 5.8S rRNA.</text>
</comment>
<gene>
    <name evidence="13" type="primary">rrp5</name>
    <name evidence="13" type="ORF">CLCR_05339</name>
</gene>
<evidence type="ECO:0000256" key="11">
    <source>
        <dbReference type="SAM" id="MobiDB-lite"/>
    </source>
</evidence>
<dbReference type="InterPro" id="IPR019734">
    <property type="entry name" value="TPR_rpt"/>
</dbReference>
<dbReference type="EMBL" id="LGRB01000020">
    <property type="protein sequence ID" value="OCT45108.1"/>
    <property type="molecule type" value="Genomic_DNA"/>
</dbReference>
<sequence length="1814" mass="199794">MASAKRKPEAAPSRQPSKRPKTDPSSKAEAPVQEQKRDQKPKQASILMKEQPAFPRGGASLLTPLERKQIRAKAARDADREQKSTEDLFGGGDRALDTESDEDEKAKPQIEPKRRERQRTKGKKKPDSAAVSTKAEVQIGGLSYKRITTASLILGQVTSISARTLTVALPNNLVGYVPLTAISPQLSDKIQDLLEKNDDEGNNSGDEEEEDDDISLTNYFRLGQYLRVAVTSTEQERQGQTLARKRIELSVEPALTNAGLNRQNLAVGATVQASVSSVEDHGLVVDVSLEDDHVRGFVPSKQLPSGRSLSDIKTGAVLLCHVLDASPNNKVVKLSADLSKSVVLKSAPSVDTFLPGAKAEILISTMTEAGLTGKIMGMLDVTADVIHSGSFRDREAFLAKFQVGQRIPGRLICNFPLSDNRKLGFSVLEHILDLSDIPESTGTESGRLALSSTIESASVIHVEPGLGVYLQLNEQNVGFAHLSRLADKKLDAISELSGSFKLGSEHKARILEFNPVDNLYVVSLQESILQQAFLRYEDVPLGAVVKGTIEKLVIGESGVEGLLVMLAEGITGFVPKLHLSNVKLDHPEKKFRAGQTVTARVLTSNPARRRLRLTLKKALVTSDQKAWLRFEDIEVGDSTVGTLAKVDPLGAVVRFFGSVKGFLPVSEMSEAYIKDARDHFRVGQVVSVSALSINATEKRMTLSCRDINRSNASIESSLSRLLPGTITNGTVFEKSENDILLRLEENDAIARLTLDHVADGSLKKRQSAFSKIRVNQTLESILILQVQAKRRIVLISNKASLVSATRTGTFLKSFEQLQLGAVVTGYVKNITEDGVFVGFAAGITGLIPRSQVPVEKEDEENFGMTDLQPVTARVLNIEYKGAAPRFWLTMREDGSVTKSEGPPTEPASFKLVDPVDASLTVVNDLSVGMKTKARVISVKDTQINVELAKDVQGRIDVSEVFDDWKDIKDRKKPLKPFYPQLELTVRVLGAHDTRNHRFLPLTHRNGKNTVFELTCKPSSIASEKLPQLALQDMTVGSSHVAFINNITDECVWVNISPTVRGRIRTIDIADDLSLAANLPRNFPLGSAVRVRVLAVDPEKGHLDLTARSDGTAGSLDFANVTPGLVLPGRVTKVTDRNIFVQLSEQVAGSVELVDMADNYDEANPAKYQKNDIIRVSVVGVDVPNKRVSLSTRPSKVLSSSMKVTDREIDSVDRVAVNDIVRGFVKNVSDQGVFVTLGRGVVGFVRISNLSDSYLKEWKDHFQRDQLVRGRIIMVDEASGQIQMSLKESALKPDFKVPITFNVLKVGDIVTGQVVNVQPFGVFILVDNSEKIRGLCHRSEIAEQRVEDASKLFAVGDKVKAKVLKLDPATRKVNFGMKASYFTDPTEEEAESDADSDSQGGAMLDAEMEDAEADINLFEDEEDEPQSGDDDSHVEGDDEDSDMVDIQIHPDINDTEDEDEDEDEDGATHVSAAASKSMALSAGGFDWTGLLPAPSPSSKRLAEAPDSDADSPKKKHKKKKNQPTMDVDRTADLDVDGPQSADDFERLLLAEPDNSVLWLRYMAFHLDLGDVDAARAIGERALRTIPVGLEDEKFNVWVALLNLEVHFGDDESVEEETFRRACEVNDQQEMHARLASIYIKEGKFAKATDVFERMIKKFARDPKVWVNYAAFLLDKMGDDDAGREKAHALHARALQTLPKFTHFETTKSFARLEFTSAHGLPERGRTLFEGLIASFPKRVDLFDVLLDLEMNVTKDDEQVRATFERIFSLKLKPKQAKSFFKRWDRFETARGDERRVEAVKARAAAWVRENAKSND</sequence>
<feature type="domain" description="S1 motif" evidence="12">
    <location>
        <begin position="928"/>
        <end position="1004"/>
    </location>
</feature>
<evidence type="ECO:0000256" key="10">
    <source>
        <dbReference type="PROSITE-ProRule" id="PRU00339"/>
    </source>
</evidence>
<dbReference type="InterPro" id="IPR048058">
    <property type="entry name" value="Rrp5_S1_rpt_hs11_sc8"/>
</dbReference>
<dbReference type="AlphaFoldDB" id="A0A1C1C9H2"/>
<feature type="domain" description="S1 motif" evidence="12">
    <location>
        <begin position="1217"/>
        <end position="1286"/>
    </location>
</feature>
<feature type="region of interest" description="Disordered" evidence="11">
    <location>
        <begin position="1"/>
        <end position="134"/>
    </location>
</feature>
<dbReference type="InterPro" id="IPR057301">
    <property type="entry name" value="Rrp5_OB_4th"/>
</dbReference>
<dbReference type="VEuPathDB" id="FungiDB:G647_07775"/>
<feature type="domain" description="S1 motif" evidence="12">
    <location>
        <begin position="542"/>
        <end position="616"/>
    </location>
</feature>
<dbReference type="CDD" id="cd05693">
    <property type="entry name" value="S1_Rrp5_repeat_hs1_sc1"/>
    <property type="match status" value="1"/>
</dbReference>
<keyword evidence="10" id="KW-0802">TPR repeat</keyword>
<dbReference type="STRING" id="86049.A0A1C1C9H2"/>
<dbReference type="InterPro" id="IPR048059">
    <property type="entry name" value="Rrp5_S1_rpt_hs1_sc1"/>
</dbReference>
<feature type="compositionally biased region" description="Acidic residues" evidence="11">
    <location>
        <begin position="1452"/>
        <end position="1464"/>
    </location>
</feature>
<evidence type="ECO:0000256" key="3">
    <source>
        <dbReference type="ARBA" id="ARBA00022552"/>
    </source>
</evidence>
<dbReference type="Gene3D" id="2.40.50.140">
    <property type="entry name" value="Nucleic acid-binding proteins"/>
    <property type="match status" value="10"/>
</dbReference>
<organism evidence="13 14">
    <name type="scientific">Cladophialophora carrionii</name>
    <dbReference type="NCBI Taxonomy" id="86049"/>
    <lineage>
        <taxon>Eukaryota</taxon>
        <taxon>Fungi</taxon>
        <taxon>Dikarya</taxon>
        <taxon>Ascomycota</taxon>
        <taxon>Pezizomycotina</taxon>
        <taxon>Eurotiomycetes</taxon>
        <taxon>Chaetothyriomycetidae</taxon>
        <taxon>Chaetothyriales</taxon>
        <taxon>Herpotrichiellaceae</taxon>
        <taxon>Cladophialophora</taxon>
    </lineage>
</organism>
<comment type="subcellular location">
    <subcellularLocation>
        <location evidence="1">Nucleus</location>
        <location evidence="1">Nucleolus</location>
    </subcellularLocation>
</comment>
<dbReference type="OrthoDB" id="412781at2759"/>
<feature type="domain" description="S1 motif" evidence="12">
    <location>
        <begin position="1306"/>
        <end position="1377"/>
    </location>
</feature>
<dbReference type="CDD" id="cd05697">
    <property type="entry name" value="S1_Rrp5_repeat_hs5"/>
    <property type="match status" value="1"/>
</dbReference>
<dbReference type="InterPro" id="IPR057302">
    <property type="entry name" value="Rrp5_S1"/>
</dbReference>
<evidence type="ECO:0000256" key="6">
    <source>
        <dbReference type="ARBA" id="ARBA00023242"/>
    </source>
</evidence>
<keyword evidence="4" id="KW-0597">Phosphoprotein</keyword>
<dbReference type="Pfam" id="PF23459">
    <property type="entry name" value="S1_RRP5"/>
    <property type="match status" value="2"/>
</dbReference>
<feature type="domain" description="S1 motif" evidence="12">
    <location>
        <begin position="636"/>
        <end position="705"/>
    </location>
</feature>
<dbReference type="InterPro" id="IPR045209">
    <property type="entry name" value="Rrp5"/>
</dbReference>
<feature type="domain" description="S1 motif" evidence="12">
    <location>
        <begin position="1123"/>
        <end position="1192"/>
    </location>
</feature>
<dbReference type="CDD" id="cd05702">
    <property type="entry name" value="S1_Rrp5_repeat_hs11_sc8"/>
    <property type="match status" value="1"/>
</dbReference>
<feature type="domain" description="S1 motif" evidence="12">
    <location>
        <begin position="820"/>
        <end position="891"/>
    </location>
</feature>
<feature type="compositionally biased region" description="Basic residues" evidence="11">
    <location>
        <begin position="115"/>
        <end position="124"/>
    </location>
</feature>
<protein>
    <recommendedName>
        <fullName evidence="8">rRNA biogenesis protein RRP5</fullName>
    </recommendedName>
    <alternativeName>
        <fullName evidence="9">Ribosomal RNA-processing protein 5</fullName>
    </alternativeName>
</protein>
<dbReference type="SUPFAM" id="SSF48452">
    <property type="entry name" value="TPR-like"/>
    <property type="match status" value="2"/>
</dbReference>
<comment type="caution">
    <text evidence="13">The sequence shown here is derived from an EMBL/GenBank/DDBJ whole genome shotgun (WGS) entry which is preliminary data.</text>
</comment>
<dbReference type="CDD" id="cd05703">
    <property type="entry name" value="S1_Rrp5_repeat_hs12_sc9"/>
    <property type="match status" value="1"/>
</dbReference>
<evidence type="ECO:0000256" key="1">
    <source>
        <dbReference type="ARBA" id="ARBA00004604"/>
    </source>
</evidence>
<dbReference type="FunFam" id="2.40.50.140:FF:000155">
    <property type="entry name" value="rRNA biogenesis protein RRP5"/>
    <property type="match status" value="1"/>
</dbReference>
<dbReference type="PANTHER" id="PTHR23270:SF10">
    <property type="entry name" value="PROTEIN RRP5 HOMOLOG"/>
    <property type="match status" value="1"/>
</dbReference>
<dbReference type="PROSITE" id="PS50005">
    <property type="entry name" value="TPR"/>
    <property type="match status" value="1"/>
</dbReference>
<dbReference type="SMART" id="SM00316">
    <property type="entry name" value="S1"/>
    <property type="match status" value="12"/>
</dbReference>
<keyword evidence="6" id="KW-0539">Nucleus</keyword>
<dbReference type="Pfam" id="PF00575">
    <property type="entry name" value="S1"/>
    <property type="match status" value="4"/>
</dbReference>
<evidence type="ECO:0000313" key="14">
    <source>
        <dbReference type="Proteomes" id="UP000094526"/>
    </source>
</evidence>
<dbReference type="GO" id="GO:0032040">
    <property type="term" value="C:small-subunit processome"/>
    <property type="evidence" value="ECO:0007669"/>
    <property type="project" value="TreeGrafter"/>
</dbReference>
<feature type="region of interest" description="Disordered" evidence="11">
    <location>
        <begin position="1451"/>
        <end position="1470"/>
    </location>
</feature>
<keyword evidence="3" id="KW-0698">rRNA processing</keyword>